<dbReference type="InterPro" id="IPR038488">
    <property type="entry name" value="Integrase_DNA-bd_sf"/>
</dbReference>
<proteinExistence type="predicted"/>
<dbReference type="PATRIC" id="fig|294.162.peg.112"/>
<gene>
    <name evidence="1" type="ORF">AN403_6068</name>
</gene>
<dbReference type="Gene3D" id="3.30.160.390">
    <property type="entry name" value="Integrase, DNA-binding domain"/>
    <property type="match status" value="1"/>
</dbReference>
<dbReference type="Proteomes" id="UP000050349">
    <property type="component" value="Unassembled WGS sequence"/>
</dbReference>
<evidence type="ECO:0000313" key="1">
    <source>
        <dbReference type="EMBL" id="KPU62090.1"/>
    </source>
</evidence>
<protein>
    <submittedName>
        <fullName evidence="1">Putative phage integrase domain protein</fullName>
    </submittedName>
</protein>
<accession>A0A0P8ZWM2</accession>
<sequence length="80" mass="9178">MAKITIKELESLTADDAGRILREDGNLAGRISVRNDGVSVSFFYRYRWGDQNKESSCGSWPRKSLTDIKRCFVLMRLHPD</sequence>
<comment type="caution">
    <text evidence="1">The sequence shown here is derived from an EMBL/GenBank/DDBJ whole genome shotgun (WGS) entry which is preliminary data.</text>
</comment>
<dbReference type="EMBL" id="LJXB01000035">
    <property type="protein sequence ID" value="KPU62090.1"/>
    <property type="molecule type" value="Genomic_DNA"/>
</dbReference>
<organism evidence="1 2">
    <name type="scientific">Pseudomonas fluorescens</name>
    <dbReference type="NCBI Taxonomy" id="294"/>
    <lineage>
        <taxon>Bacteria</taxon>
        <taxon>Pseudomonadati</taxon>
        <taxon>Pseudomonadota</taxon>
        <taxon>Gammaproteobacteria</taxon>
        <taxon>Pseudomonadales</taxon>
        <taxon>Pseudomonadaceae</taxon>
        <taxon>Pseudomonas</taxon>
    </lineage>
</organism>
<evidence type="ECO:0000313" key="2">
    <source>
        <dbReference type="Proteomes" id="UP000050349"/>
    </source>
</evidence>
<reference evidence="1 2" key="1">
    <citation type="submission" date="2015-09" db="EMBL/GenBank/DDBJ databases">
        <authorList>
            <person name="Jackson K.R."/>
            <person name="Lunt B.L."/>
            <person name="Fisher J.N.B."/>
            <person name="Gardner A.V."/>
            <person name="Bailey M.E."/>
            <person name="Deus L.M."/>
            <person name="Earl A.S."/>
            <person name="Gibby P.D."/>
            <person name="Hartmann K.A."/>
            <person name="Liu J.E."/>
            <person name="Manci A.M."/>
            <person name="Nielsen D.A."/>
            <person name="Solomon M.B."/>
            <person name="Breakwell D.P."/>
            <person name="Burnett S.H."/>
            <person name="Grose J.H."/>
        </authorList>
    </citation>
    <scope>NUCLEOTIDE SEQUENCE [LARGE SCALE GENOMIC DNA]</scope>
    <source>
        <strain evidence="1 2">S613</strain>
    </source>
</reference>
<name>A0A0P8ZWM2_PSEFL</name>
<dbReference type="AlphaFoldDB" id="A0A0P8ZWM2"/>